<keyword evidence="2" id="KW-1185">Reference proteome</keyword>
<name>A0A9P5SQ09_9FUNG</name>
<dbReference type="SUPFAM" id="SSF53254">
    <property type="entry name" value="Phosphoglycerate mutase-like"/>
    <property type="match status" value="1"/>
</dbReference>
<gene>
    <name evidence="1" type="ORF">BG006_005031</name>
</gene>
<dbReference type="Proteomes" id="UP000696485">
    <property type="component" value="Unassembled WGS sequence"/>
</dbReference>
<reference evidence="1" key="1">
    <citation type="journal article" date="2020" name="Fungal Divers.">
        <title>Resolving the Mortierellaceae phylogeny through synthesis of multi-gene phylogenetics and phylogenomics.</title>
        <authorList>
            <person name="Vandepol N."/>
            <person name="Liber J."/>
            <person name="Desiro A."/>
            <person name="Na H."/>
            <person name="Kennedy M."/>
            <person name="Barry K."/>
            <person name="Grigoriev I.V."/>
            <person name="Miller A.N."/>
            <person name="O'Donnell K."/>
            <person name="Stajich J.E."/>
            <person name="Bonito G."/>
        </authorList>
    </citation>
    <scope>NUCLEOTIDE SEQUENCE</scope>
    <source>
        <strain evidence="1">NVP1</strain>
    </source>
</reference>
<evidence type="ECO:0000313" key="1">
    <source>
        <dbReference type="EMBL" id="KAF9332114.1"/>
    </source>
</evidence>
<accession>A0A9P5SQ09</accession>
<organism evidence="1 2">
    <name type="scientific">Podila minutissima</name>
    <dbReference type="NCBI Taxonomy" id="64525"/>
    <lineage>
        <taxon>Eukaryota</taxon>
        <taxon>Fungi</taxon>
        <taxon>Fungi incertae sedis</taxon>
        <taxon>Mucoromycota</taxon>
        <taxon>Mortierellomycotina</taxon>
        <taxon>Mortierellomycetes</taxon>
        <taxon>Mortierellales</taxon>
        <taxon>Mortierellaceae</taxon>
        <taxon>Podila</taxon>
    </lineage>
</organism>
<protein>
    <submittedName>
        <fullName evidence="1">Uncharacterized protein</fullName>
    </submittedName>
</protein>
<dbReference type="EMBL" id="JAAAUY010000281">
    <property type="protein sequence ID" value="KAF9332114.1"/>
    <property type="molecule type" value="Genomic_DNA"/>
</dbReference>
<dbReference type="Gene3D" id="3.40.50.1240">
    <property type="entry name" value="Phosphoglycerate mutase-like"/>
    <property type="match status" value="1"/>
</dbReference>
<sequence>MALSLEYAPEPVPNSIVVQRMQEFALARREHEQLYSIDWKYLAQERTVANWPETREDMHTRLDQALAHNIHSYGRVLQNSDREVDLSIIFVTHASPVSALLEACLQTPVLVPVPRCSISRCRWTPLKSGNEEATEGLRDVLMRSKVSQTVNQEHGHWLLDFQRYTRHLDRDHR</sequence>
<dbReference type="InterPro" id="IPR029033">
    <property type="entry name" value="His_PPase_superfam"/>
</dbReference>
<proteinExistence type="predicted"/>
<comment type="caution">
    <text evidence="1">The sequence shown here is derived from an EMBL/GenBank/DDBJ whole genome shotgun (WGS) entry which is preliminary data.</text>
</comment>
<evidence type="ECO:0000313" key="2">
    <source>
        <dbReference type="Proteomes" id="UP000696485"/>
    </source>
</evidence>
<dbReference type="AlphaFoldDB" id="A0A9P5SQ09"/>